<sequence length="64" mass="7418">MNEQERLYAIGVLEQSPHEIDHIRATILKRRSSITFSDEDQPIGEKGKWMAFDTTLKDSLETLK</sequence>
<dbReference type="GeneID" id="16194037"/>
<proteinExistence type="predicted"/>
<protein>
    <submittedName>
        <fullName evidence="1">Uncharacterized protein</fullName>
    </submittedName>
</protein>
<dbReference type="EMBL" id="KC292026">
    <property type="protein sequence ID" value="AGM11536.1"/>
    <property type="molecule type" value="Genomic_DNA"/>
</dbReference>
<dbReference type="Proteomes" id="UP000202786">
    <property type="component" value="Segment"/>
</dbReference>
<accession>R4TGY0</accession>
<dbReference type="KEGG" id="vg:16194037"/>
<evidence type="ECO:0000313" key="1">
    <source>
        <dbReference type="EMBL" id="AGM11536.1"/>
    </source>
</evidence>
<dbReference type="RefSeq" id="YP_008059414.1">
    <property type="nucleotide sequence ID" value="NC_021328.1"/>
</dbReference>
<keyword evidence="2" id="KW-1185">Reference proteome</keyword>
<organism evidence="1 2">
    <name type="scientific">Halogranum tailed virus 1</name>
    <dbReference type="NCBI Taxonomy" id="1273749"/>
    <lineage>
        <taxon>Viruses</taxon>
        <taxon>Duplodnaviria</taxon>
        <taxon>Heunggongvirae</taxon>
        <taxon>Uroviricota</taxon>
        <taxon>Caudoviricetes</taxon>
        <taxon>Thumleimavirales</taxon>
        <taxon>Halomagnusviridae</taxon>
        <taxon>Hagravirus</taxon>
        <taxon>Hagravirus capitaneum</taxon>
        <taxon>Hagravirus HGTV1</taxon>
    </lineage>
</organism>
<gene>
    <name evidence="1" type="primary">239</name>
    <name evidence="1" type="ORF">HGTV1_239</name>
</gene>
<reference evidence="1 2" key="1">
    <citation type="submission" date="2012-12" db="EMBL/GenBank/DDBJ databases">
        <authorList>
            <person name="Sencilo A."/>
            <person name="Jacobs-Sera D."/>
            <person name="Russell D.A."/>
            <person name="Ko C."/>
            <person name="Atanasova N."/>
            <person name="Osterlund E."/>
            <person name="Oksanen H.M."/>
            <person name="Bamford D.H."/>
            <person name="Hatfull G.F."/>
            <person name="Roine E."/>
            <person name="Hendrix R.W."/>
        </authorList>
    </citation>
    <scope>NUCLEOTIDE SEQUENCE [LARGE SCALE GENOMIC DNA]</scope>
</reference>
<evidence type="ECO:0000313" key="2">
    <source>
        <dbReference type="Proteomes" id="UP000202786"/>
    </source>
</evidence>
<name>R4TGY0_9CAUD</name>